<protein>
    <recommendedName>
        <fullName evidence="9">BOS complex subunit TMEM147</fullName>
    </recommendedName>
    <alternativeName>
        <fullName evidence="10">Transmembrane protein 147</fullName>
    </alternativeName>
</protein>
<feature type="transmembrane region" description="Helical" evidence="11">
    <location>
        <begin position="7"/>
        <end position="24"/>
    </location>
</feature>
<dbReference type="PANTHER" id="PTHR12869">
    <property type="entry name" value="SMALL SEVEN TRANSMEMBRANE DOMAIN-CONTAINING PROTEIN"/>
    <property type="match status" value="1"/>
</dbReference>
<evidence type="ECO:0000256" key="6">
    <source>
        <dbReference type="ARBA" id="ARBA00022989"/>
    </source>
</evidence>
<comment type="caution">
    <text evidence="12">The sequence shown here is derived from an EMBL/GenBank/DDBJ whole genome shotgun (WGS) entry which is preliminary data.</text>
</comment>
<evidence type="ECO:0000313" key="12">
    <source>
        <dbReference type="EMBL" id="RZC09126.1"/>
    </source>
</evidence>
<evidence type="ECO:0000256" key="2">
    <source>
        <dbReference type="ARBA" id="ARBA00004651"/>
    </source>
</evidence>
<keyword evidence="7 11" id="KW-0472">Membrane</keyword>
<evidence type="ECO:0000256" key="7">
    <source>
        <dbReference type="ARBA" id="ARBA00023136"/>
    </source>
</evidence>
<evidence type="ECO:0000313" key="13">
    <source>
        <dbReference type="Proteomes" id="UP000289340"/>
    </source>
</evidence>
<dbReference type="PANTHER" id="PTHR12869:SF0">
    <property type="entry name" value="BOS COMPLEX SUBUNIT TMEM147"/>
    <property type="match status" value="1"/>
</dbReference>
<name>A0A445KE46_GLYSO</name>
<evidence type="ECO:0000256" key="9">
    <source>
        <dbReference type="ARBA" id="ARBA00034846"/>
    </source>
</evidence>
<keyword evidence="13" id="KW-1185">Reference proteome</keyword>
<keyword evidence="4 11" id="KW-0812">Transmembrane</keyword>
<evidence type="ECO:0000256" key="5">
    <source>
        <dbReference type="ARBA" id="ARBA00022824"/>
    </source>
</evidence>
<evidence type="ECO:0000256" key="3">
    <source>
        <dbReference type="ARBA" id="ARBA00022475"/>
    </source>
</evidence>
<evidence type="ECO:0000256" key="4">
    <source>
        <dbReference type="ARBA" id="ARBA00022692"/>
    </source>
</evidence>
<keyword evidence="6 11" id="KW-1133">Transmembrane helix</keyword>
<proteinExistence type="inferred from homology"/>
<dbReference type="EMBL" id="QZWG01000006">
    <property type="protein sequence ID" value="RZC09126.1"/>
    <property type="molecule type" value="Genomic_DNA"/>
</dbReference>
<keyword evidence="5" id="KW-0256">Endoplasmic reticulum</keyword>
<evidence type="ECO:0000256" key="10">
    <source>
        <dbReference type="ARBA" id="ARBA00034899"/>
    </source>
</evidence>
<organism evidence="12 13">
    <name type="scientific">Glycine soja</name>
    <name type="common">Wild soybean</name>
    <dbReference type="NCBI Taxonomy" id="3848"/>
    <lineage>
        <taxon>Eukaryota</taxon>
        <taxon>Viridiplantae</taxon>
        <taxon>Streptophyta</taxon>
        <taxon>Embryophyta</taxon>
        <taxon>Tracheophyta</taxon>
        <taxon>Spermatophyta</taxon>
        <taxon>Magnoliopsida</taxon>
        <taxon>eudicotyledons</taxon>
        <taxon>Gunneridae</taxon>
        <taxon>Pentapetalae</taxon>
        <taxon>rosids</taxon>
        <taxon>fabids</taxon>
        <taxon>Fabales</taxon>
        <taxon>Fabaceae</taxon>
        <taxon>Papilionoideae</taxon>
        <taxon>50 kb inversion clade</taxon>
        <taxon>NPAAA clade</taxon>
        <taxon>indigoferoid/millettioid clade</taxon>
        <taxon>Phaseoleae</taxon>
        <taxon>Glycine</taxon>
        <taxon>Glycine subgen. Soja</taxon>
    </lineage>
</organism>
<evidence type="ECO:0000256" key="11">
    <source>
        <dbReference type="SAM" id="Phobius"/>
    </source>
</evidence>
<reference evidence="12 13" key="1">
    <citation type="submission" date="2018-09" db="EMBL/GenBank/DDBJ databases">
        <title>A high-quality reference genome of wild soybean provides a powerful tool to mine soybean genomes.</title>
        <authorList>
            <person name="Xie M."/>
            <person name="Chung C.Y.L."/>
            <person name="Li M.-W."/>
            <person name="Wong F.-L."/>
            <person name="Chan T.-F."/>
            <person name="Lam H.-M."/>
        </authorList>
    </citation>
    <scope>NUCLEOTIDE SEQUENCE [LARGE SCALE GENOMIC DNA]</scope>
    <source>
        <strain evidence="13">cv. W05</strain>
        <tissue evidence="12">Hypocotyl of etiolated seedlings</tissue>
    </source>
</reference>
<dbReference type="AlphaFoldDB" id="A0A445KE46"/>
<dbReference type="InterPro" id="IPR019164">
    <property type="entry name" value="TMEM147"/>
</dbReference>
<dbReference type="GO" id="GO:0005789">
    <property type="term" value="C:endoplasmic reticulum membrane"/>
    <property type="evidence" value="ECO:0007669"/>
    <property type="project" value="UniProtKB-SubCell"/>
</dbReference>
<gene>
    <name evidence="12" type="ORF">D0Y65_015746</name>
</gene>
<comment type="subcellular location">
    <subcellularLocation>
        <location evidence="2">Cell membrane</location>
        <topology evidence="2">Multi-pass membrane protein</topology>
    </subcellularLocation>
    <subcellularLocation>
        <location evidence="1">Endoplasmic reticulum membrane</location>
        <topology evidence="1">Multi-pass membrane protein</topology>
    </subcellularLocation>
</comment>
<accession>A0A445KE46</accession>
<dbReference type="Pfam" id="PF09767">
    <property type="entry name" value="DUF2053"/>
    <property type="match status" value="1"/>
</dbReference>
<evidence type="ECO:0000256" key="1">
    <source>
        <dbReference type="ARBA" id="ARBA00004477"/>
    </source>
</evidence>
<evidence type="ECO:0000256" key="8">
    <source>
        <dbReference type="ARBA" id="ARBA00034739"/>
    </source>
</evidence>
<dbReference type="GO" id="GO:0005886">
    <property type="term" value="C:plasma membrane"/>
    <property type="evidence" value="ECO:0007669"/>
    <property type="project" value="UniProtKB-SubCell"/>
</dbReference>
<keyword evidence="3" id="KW-1003">Cell membrane</keyword>
<comment type="similarity">
    <text evidence="8">Belongs to the TMEM147 family.</text>
</comment>
<sequence length="82" mass="9698">MTVFHFFNCAILTFGPHAVFYFATPLSEYDTLRTSIKAAVVYLATTLVKLLFSRFRRMIALIRIRYVSELLICIYHSWRDTR</sequence>
<feature type="transmembrane region" description="Helical" evidence="11">
    <location>
        <begin position="36"/>
        <end position="55"/>
    </location>
</feature>
<dbReference type="Proteomes" id="UP000289340">
    <property type="component" value="Chromosome 6"/>
</dbReference>